<feature type="domain" description="Reverse transcriptase Ty1/copia-type" evidence="2">
    <location>
        <begin position="126"/>
        <end position="186"/>
    </location>
</feature>
<feature type="region of interest" description="Disordered" evidence="1">
    <location>
        <begin position="1"/>
        <end position="20"/>
    </location>
</feature>
<protein>
    <submittedName>
        <fullName evidence="3">Gag-pol Polyprotein</fullName>
    </submittedName>
</protein>
<dbReference type="EMBL" id="NBNE01018070">
    <property type="protein sequence ID" value="OWY92439.1"/>
    <property type="molecule type" value="Genomic_DNA"/>
</dbReference>
<dbReference type="STRING" id="4795.A0A225UJW4"/>
<reference evidence="4" key="1">
    <citation type="submission" date="2017-03" db="EMBL/GenBank/DDBJ databases">
        <title>Phytopthora megakarya and P. palmivora, two closely related causual agents of cacao black pod achieved similar genome size and gene model numbers by different mechanisms.</title>
        <authorList>
            <person name="Ali S."/>
            <person name="Shao J."/>
            <person name="Larry D.J."/>
            <person name="Kronmiller B."/>
            <person name="Shen D."/>
            <person name="Strem M.D."/>
            <person name="Melnick R.L."/>
            <person name="Guiltinan M.J."/>
            <person name="Tyler B.M."/>
            <person name="Meinhardt L.W."/>
            <person name="Bailey B.A."/>
        </authorList>
    </citation>
    <scope>NUCLEOTIDE SEQUENCE [LARGE SCALE GENOMIC DNA]</scope>
    <source>
        <strain evidence="4">zdho120</strain>
    </source>
</reference>
<comment type="caution">
    <text evidence="3">The sequence shown here is derived from an EMBL/GenBank/DDBJ whole genome shotgun (WGS) entry which is preliminary data.</text>
</comment>
<name>A0A225UJW4_9STRA</name>
<dbReference type="AlphaFoldDB" id="A0A225UJW4"/>
<dbReference type="OrthoDB" id="129173at2759"/>
<dbReference type="InterPro" id="IPR013103">
    <property type="entry name" value="RVT_2"/>
</dbReference>
<evidence type="ECO:0000259" key="2">
    <source>
        <dbReference type="Pfam" id="PF07727"/>
    </source>
</evidence>
<feature type="region of interest" description="Disordered" evidence="1">
    <location>
        <begin position="38"/>
        <end position="61"/>
    </location>
</feature>
<organism evidence="3 4">
    <name type="scientific">Phytophthora megakarya</name>
    <dbReference type="NCBI Taxonomy" id="4795"/>
    <lineage>
        <taxon>Eukaryota</taxon>
        <taxon>Sar</taxon>
        <taxon>Stramenopiles</taxon>
        <taxon>Oomycota</taxon>
        <taxon>Peronosporomycetes</taxon>
        <taxon>Peronosporales</taxon>
        <taxon>Peronosporaceae</taxon>
        <taxon>Phytophthora</taxon>
    </lineage>
</organism>
<evidence type="ECO:0000313" key="3">
    <source>
        <dbReference type="EMBL" id="OWY92439.1"/>
    </source>
</evidence>
<evidence type="ECO:0000313" key="4">
    <source>
        <dbReference type="Proteomes" id="UP000198211"/>
    </source>
</evidence>
<keyword evidence="4" id="KW-1185">Reference proteome</keyword>
<evidence type="ECO:0000256" key="1">
    <source>
        <dbReference type="SAM" id="MobiDB-lite"/>
    </source>
</evidence>
<accession>A0A225UJW4</accession>
<gene>
    <name evidence="3" type="ORF">PHMEG_00038569</name>
</gene>
<dbReference type="Proteomes" id="UP000198211">
    <property type="component" value="Unassembled WGS sequence"/>
</dbReference>
<sequence>MPLKELPASLVHGADNEEEDEVADVIASGDSVRSTLSSVGEYFSSSDDEENGEEYERSGTSFRRSTRIREQNVRLRDYEVDLPESLVIQSVNAILEPTSVKAALESPDSDKWVEALNTEYSELLRNNTWELVEKPVGVKVLTNKWVFVCKCKQEDVERHQARITIKGCQQKYGLDFWETYSSVCRGGEVDSASCVALRFALSTH</sequence>
<dbReference type="Pfam" id="PF07727">
    <property type="entry name" value="RVT_2"/>
    <property type="match status" value="1"/>
</dbReference>
<proteinExistence type="predicted"/>